<dbReference type="RefSeq" id="WP_087105173.1">
    <property type="nucleotide sequence ID" value="NZ_FWFG01000112.1"/>
</dbReference>
<proteinExistence type="predicted"/>
<reference evidence="1 2" key="1">
    <citation type="submission" date="2017-02" db="EMBL/GenBank/DDBJ databases">
        <authorList>
            <person name="Peterson S.W."/>
        </authorList>
    </citation>
    <scope>NUCLEOTIDE SEQUENCE [LARGE SCALE GENOMIC DNA]</scope>
    <source>
        <strain evidence="1 2">CIP104813</strain>
    </source>
</reference>
<accession>A0A1X6X908</accession>
<evidence type="ECO:0000313" key="1">
    <source>
        <dbReference type="EMBL" id="SLM95573.1"/>
    </source>
</evidence>
<protein>
    <submittedName>
        <fullName evidence="1">Uncharacterized protein</fullName>
    </submittedName>
</protein>
<gene>
    <name evidence="1" type="ORF">FM110_13015</name>
</gene>
<evidence type="ECO:0000313" key="2">
    <source>
        <dbReference type="Proteomes" id="UP000195981"/>
    </source>
</evidence>
<organism evidence="1 2">
    <name type="scientific">Brachybacterium nesterenkovii</name>
    <dbReference type="NCBI Taxonomy" id="47847"/>
    <lineage>
        <taxon>Bacteria</taxon>
        <taxon>Bacillati</taxon>
        <taxon>Actinomycetota</taxon>
        <taxon>Actinomycetes</taxon>
        <taxon>Micrococcales</taxon>
        <taxon>Dermabacteraceae</taxon>
        <taxon>Brachybacterium</taxon>
    </lineage>
</organism>
<dbReference type="AlphaFoldDB" id="A0A1X6X908"/>
<dbReference type="Proteomes" id="UP000195981">
    <property type="component" value="Unassembled WGS sequence"/>
</dbReference>
<name>A0A1X6X908_9MICO</name>
<sequence length="140" mass="15226">MTGEGIGEIRGASQAQVVDLLASVELPVPETVDGIDVAQRERTDGRPVVVLAFHLRQEQLDAWCRAGFPDGLVPRAWVMHSAAADALGISEVPDTWRLDISKPPGIDRERCVLIDDADPAAVRIGVTQNPPDERWPESRA</sequence>
<dbReference type="EMBL" id="FWFG01000112">
    <property type="protein sequence ID" value="SLM95573.1"/>
    <property type="molecule type" value="Genomic_DNA"/>
</dbReference>
<keyword evidence="2" id="KW-1185">Reference proteome</keyword>